<dbReference type="EMBL" id="KJ019089">
    <property type="protein sequence ID" value="AIX28403.1"/>
    <property type="molecule type" value="Genomic_DNA"/>
</dbReference>
<sequence>MNGIQSVINHLKQYDTNNILSLFPQPVYNTSVSCDDSELQLIKQQELYPVGNGSISKDNHVLDIVPRLKSEIVQQSNTFLNQLGFDFDVMITTSWINHHKQGEWCQDHMHTNSMLSGVYFLDIPPNSGEFMFRRPGTDGTRLFSSTIRPEITQSNHFNSELYSIIPQTNQLIVFPSYLTHSVSCNKMELERWTVAFNLFPIGTIGQGLNQLTIQS</sequence>
<protein>
    <recommendedName>
        <fullName evidence="3">2OG-Fe(II) oxygenase</fullName>
    </recommendedName>
</protein>
<name>A0A0E3HGI0_9CAUD</name>
<evidence type="ECO:0008006" key="3">
    <source>
        <dbReference type="Google" id="ProtNLM"/>
    </source>
</evidence>
<dbReference type="Proteomes" id="UP000185285">
    <property type="component" value="Segment"/>
</dbReference>
<reference evidence="1 2" key="1">
    <citation type="submission" date="2013-12" db="EMBL/GenBank/DDBJ databases">
        <title>Ecological redundancy of diverse viral populations within a natural community.</title>
        <authorList>
            <person name="Gregory A.C."/>
            <person name="LaButti K."/>
            <person name="Copeland A."/>
            <person name="Woyke T."/>
            <person name="Sullivan M.B."/>
        </authorList>
    </citation>
    <scope>NUCLEOTIDE SEQUENCE [LARGE SCALE GENOMIC DNA]</scope>
    <source>
        <strain evidence="1">Syn7803US23</strain>
    </source>
</reference>
<organism evidence="1 2">
    <name type="scientific">Synechococcus phage ACG-2014j</name>
    <dbReference type="NCBI Taxonomy" id="1493514"/>
    <lineage>
        <taxon>Viruses</taxon>
        <taxon>Duplodnaviria</taxon>
        <taxon>Heunggongvirae</taxon>
        <taxon>Uroviricota</taxon>
        <taxon>Caudoviricetes</taxon>
        <taxon>Pantevenvirales</taxon>
        <taxon>Kyanoviridae</taxon>
        <taxon>Potamoivirus</taxon>
        <taxon>Potamoivirus tusconj</taxon>
    </lineage>
</organism>
<keyword evidence="2" id="KW-1185">Reference proteome</keyword>
<evidence type="ECO:0000313" key="2">
    <source>
        <dbReference type="Proteomes" id="UP000185285"/>
    </source>
</evidence>
<dbReference type="Gene3D" id="2.60.120.620">
    <property type="entry name" value="q2cbj1_9rhob like domain"/>
    <property type="match status" value="1"/>
</dbReference>
<evidence type="ECO:0000313" key="1">
    <source>
        <dbReference type="EMBL" id="AIX28403.1"/>
    </source>
</evidence>
<accession>A0A0E3HGI0</accession>
<dbReference type="Pfam" id="PF13759">
    <property type="entry name" value="2OG-FeII_Oxy_5"/>
    <property type="match status" value="1"/>
</dbReference>
<proteinExistence type="predicted"/>
<dbReference type="NCBIfam" id="TIGR02466">
    <property type="entry name" value="TIGR02466 family protein"/>
    <property type="match status" value="1"/>
</dbReference>
<dbReference type="InterPro" id="IPR012668">
    <property type="entry name" value="CHP02466"/>
</dbReference>
<gene>
    <name evidence="1" type="ORF">Syn7803US23_59</name>
</gene>